<comment type="similarity">
    <text evidence="2">Belongs to the bacterial solute-binding protein 1 family.</text>
</comment>
<dbReference type="RefSeq" id="WP_060857537.1">
    <property type="nucleotide sequence ID" value="NZ_FCOC02000015.1"/>
</dbReference>
<sequence length="418" mass="46524">MKFSIRNGLRNGLTSIAFAAVLASAGMAQAGTLTVNIAFKGASQRAVWQQTFDAFKKAHPDIDVKVSFVDEEAYKVQLPGWLSTVAPDIVNWHNGERMAYYAKRGLFEDLTPDWQKNNWDAMYASTKESSTYNGKQYAAPTVYYSWGMFYRKDLFQKAGISAEPKTWPEFLDACKKLQAAGIAPVAVAGRDAWTLAGWFDYLDLRINGNAFHQKLMAGDVPYTDPRVKKVYTAWKELIDNKVFIDNSLSYDLDAVQPFLFQGKAAMMLMGTFITAGFPQNIKPQMGFFQFPIIDSKVPTAEDGPVESLHIPSKAKNKADAHTFLAFVETPEMSAQLAKGLGSLPANSKSPEPDDPISKIGFQILSQTKGGIAQFYDRDMTKEMADEGMKGMQQFVSDPTKLDAVLAQLEATRKRIYKK</sequence>
<protein>
    <submittedName>
        <fullName evidence="4">Extracellular solute-binding protein</fullName>
    </submittedName>
</protein>
<dbReference type="EMBL" id="FCOC02000015">
    <property type="protein sequence ID" value="SAL41857.1"/>
    <property type="molecule type" value="Genomic_DNA"/>
</dbReference>
<dbReference type="Proteomes" id="UP000054893">
    <property type="component" value="Unassembled WGS sequence"/>
</dbReference>
<dbReference type="InterPro" id="IPR050490">
    <property type="entry name" value="Bact_solute-bd_prot1"/>
</dbReference>
<evidence type="ECO:0000313" key="5">
    <source>
        <dbReference type="Proteomes" id="UP000054893"/>
    </source>
</evidence>
<evidence type="ECO:0000313" key="4">
    <source>
        <dbReference type="EMBL" id="SAL41857.1"/>
    </source>
</evidence>
<proteinExistence type="inferred from homology"/>
<comment type="subcellular location">
    <subcellularLocation>
        <location evidence="1">Periplasm</location>
    </subcellularLocation>
</comment>
<organism evidence="4 5">
    <name type="scientific">Caballeronia sordidicola</name>
    <name type="common">Burkholderia sordidicola</name>
    <dbReference type="NCBI Taxonomy" id="196367"/>
    <lineage>
        <taxon>Bacteria</taxon>
        <taxon>Pseudomonadati</taxon>
        <taxon>Pseudomonadota</taxon>
        <taxon>Betaproteobacteria</taxon>
        <taxon>Burkholderiales</taxon>
        <taxon>Burkholderiaceae</taxon>
        <taxon>Caballeronia</taxon>
    </lineage>
</organism>
<dbReference type="Pfam" id="PF01547">
    <property type="entry name" value="SBP_bac_1"/>
    <property type="match status" value="1"/>
</dbReference>
<dbReference type="GO" id="GO:0042597">
    <property type="term" value="C:periplasmic space"/>
    <property type="evidence" value="ECO:0007669"/>
    <property type="project" value="UniProtKB-SubCell"/>
</dbReference>
<feature type="signal peptide" evidence="3">
    <location>
        <begin position="1"/>
        <end position="30"/>
    </location>
</feature>
<keyword evidence="3" id="KW-0732">Signal</keyword>
<dbReference type="InterPro" id="IPR006059">
    <property type="entry name" value="SBP"/>
</dbReference>
<evidence type="ECO:0000256" key="3">
    <source>
        <dbReference type="SAM" id="SignalP"/>
    </source>
</evidence>
<gene>
    <name evidence="4" type="ORF">AWB64_04461</name>
</gene>
<dbReference type="Gene3D" id="3.40.190.10">
    <property type="entry name" value="Periplasmic binding protein-like II"/>
    <property type="match status" value="2"/>
</dbReference>
<evidence type="ECO:0000256" key="2">
    <source>
        <dbReference type="ARBA" id="ARBA00008520"/>
    </source>
</evidence>
<evidence type="ECO:0000256" key="1">
    <source>
        <dbReference type="ARBA" id="ARBA00004418"/>
    </source>
</evidence>
<dbReference type="AlphaFoldDB" id="A0A158HCG5"/>
<reference evidence="4 5" key="1">
    <citation type="submission" date="2016-01" db="EMBL/GenBank/DDBJ databases">
        <authorList>
            <person name="Oliw E.H."/>
        </authorList>
    </citation>
    <scope>NUCLEOTIDE SEQUENCE [LARGE SCALE GENOMIC DNA]</scope>
    <source>
        <strain evidence="4">LMG 22029</strain>
    </source>
</reference>
<dbReference type="SUPFAM" id="SSF53850">
    <property type="entry name" value="Periplasmic binding protein-like II"/>
    <property type="match status" value="1"/>
</dbReference>
<dbReference type="PANTHER" id="PTHR43649">
    <property type="entry name" value="ARABINOSE-BINDING PROTEIN-RELATED"/>
    <property type="match status" value="1"/>
</dbReference>
<feature type="chain" id="PRO_5007810581" evidence="3">
    <location>
        <begin position="31"/>
        <end position="418"/>
    </location>
</feature>
<name>A0A158HCG5_CABSO</name>
<accession>A0A158HCG5</accession>
<dbReference type="PANTHER" id="PTHR43649:SF14">
    <property type="entry name" value="BLR3389 PROTEIN"/>
    <property type="match status" value="1"/>
</dbReference>
<dbReference type="OrthoDB" id="8663148at2"/>